<evidence type="ECO:0000256" key="6">
    <source>
        <dbReference type="SAM" id="Phobius"/>
    </source>
</evidence>
<protein>
    <submittedName>
        <fullName evidence="7">Zinc-nutrition responsive transporter</fullName>
    </submittedName>
</protein>
<keyword evidence="8" id="KW-1185">Reference proteome</keyword>
<feature type="compositionally biased region" description="Basic and acidic residues" evidence="5">
    <location>
        <begin position="199"/>
        <end position="223"/>
    </location>
</feature>
<feature type="transmembrane region" description="Helical" evidence="6">
    <location>
        <begin position="114"/>
        <end position="140"/>
    </location>
</feature>
<dbReference type="EMBL" id="KK101706">
    <property type="protein sequence ID" value="KIY99912.1"/>
    <property type="molecule type" value="Genomic_DNA"/>
</dbReference>
<feature type="transmembrane region" description="Helical" evidence="6">
    <location>
        <begin position="422"/>
        <end position="445"/>
    </location>
</feature>
<comment type="subcellular location">
    <subcellularLocation>
        <location evidence="1">Membrane</location>
        <topology evidence="1">Multi-pass membrane protein</topology>
    </subcellularLocation>
</comment>
<organism evidence="7 8">
    <name type="scientific">Monoraphidium neglectum</name>
    <dbReference type="NCBI Taxonomy" id="145388"/>
    <lineage>
        <taxon>Eukaryota</taxon>
        <taxon>Viridiplantae</taxon>
        <taxon>Chlorophyta</taxon>
        <taxon>core chlorophytes</taxon>
        <taxon>Chlorophyceae</taxon>
        <taxon>CS clade</taxon>
        <taxon>Sphaeropleales</taxon>
        <taxon>Selenastraceae</taxon>
        <taxon>Monoraphidium</taxon>
    </lineage>
</organism>
<dbReference type="OrthoDB" id="448280at2759"/>
<dbReference type="Proteomes" id="UP000054498">
    <property type="component" value="Unassembled WGS sequence"/>
</dbReference>
<feature type="transmembrane region" description="Helical" evidence="6">
    <location>
        <begin position="82"/>
        <end position="102"/>
    </location>
</feature>
<dbReference type="STRING" id="145388.A0A0D2JKX4"/>
<dbReference type="RefSeq" id="XP_013898932.1">
    <property type="nucleotide sequence ID" value="XM_014043478.1"/>
</dbReference>
<dbReference type="GO" id="GO:0005385">
    <property type="term" value="F:zinc ion transmembrane transporter activity"/>
    <property type="evidence" value="ECO:0007669"/>
    <property type="project" value="TreeGrafter"/>
</dbReference>
<dbReference type="GO" id="GO:0005886">
    <property type="term" value="C:plasma membrane"/>
    <property type="evidence" value="ECO:0007669"/>
    <property type="project" value="TreeGrafter"/>
</dbReference>
<dbReference type="PANTHER" id="PTHR11040:SF44">
    <property type="entry name" value="PROTEIN ZNTC-RELATED"/>
    <property type="match status" value="1"/>
</dbReference>
<dbReference type="InterPro" id="IPR003689">
    <property type="entry name" value="ZIP"/>
</dbReference>
<dbReference type="AlphaFoldDB" id="A0A0D2JKX4"/>
<feature type="transmembrane region" description="Helical" evidence="6">
    <location>
        <begin position="390"/>
        <end position="410"/>
    </location>
</feature>
<feature type="transmembrane region" description="Helical" evidence="6">
    <location>
        <begin position="294"/>
        <end position="314"/>
    </location>
</feature>
<dbReference type="Pfam" id="PF02535">
    <property type="entry name" value="Zip"/>
    <property type="match status" value="1"/>
</dbReference>
<dbReference type="KEGG" id="mng:MNEG_8051"/>
<evidence type="ECO:0000313" key="8">
    <source>
        <dbReference type="Proteomes" id="UP000054498"/>
    </source>
</evidence>
<keyword evidence="3 6" id="KW-1133">Transmembrane helix</keyword>
<feature type="compositionally biased region" description="Basic and acidic residues" evidence="5">
    <location>
        <begin position="231"/>
        <end position="241"/>
    </location>
</feature>
<evidence type="ECO:0000256" key="5">
    <source>
        <dbReference type="SAM" id="MobiDB-lite"/>
    </source>
</evidence>
<keyword evidence="4 6" id="KW-0472">Membrane</keyword>
<reference evidence="7 8" key="1">
    <citation type="journal article" date="2013" name="BMC Genomics">
        <title>Reconstruction of the lipid metabolism for the microalga Monoraphidium neglectum from its genome sequence reveals characteristics suitable for biofuel production.</title>
        <authorList>
            <person name="Bogen C."/>
            <person name="Al-Dilaimi A."/>
            <person name="Albersmeier A."/>
            <person name="Wichmann J."/>
            <person name="Grundmann M."/>
            <person name="Rupp O."/>
            <person name="Lauersen K.J."/>
            <person name="Blifernez-Klassen O."/>
            <person name="Kalinowski J."/>
            <person name="Goesmann A."/>
            <person name="Mussgnug J.H."/>
            <person name="Kruse O."/>
        </authorList>
    </citation>
    <scope>NUCLEOTIDE SEQUENCE [LARGE SCALE GENOMIC DNA]</scope>
    <source>
        <strain evidence="7 8">SAG 48.87</strain>
    </source>
</reference>
<evidence type="ECO:0000256" key="2">
    <source>
        <dbReference type="ARBA" id="ARBA00022692"/>
    </source>
</evidence>
<feature type="transmembrane region" description="Helical" evidence="6">
    <location>
        <begin position="320"/>
        <end position="345"/>
    </location>
</feature>
<name>A0A0D2JKX4_9CHLO</name>
<proteinExistence type="predicted"/>
<keyword evidence="2 6" id="KW-0812">Transmembrane</keyword>
<feature type="transmembrane region" description="Helical" evidence="6">
    <location>
        <begin position="357"/>
        <end position="378"/>
    </location>
</feature>
<feature type="region of interest" description="Disordered" evidence="5">
    <location>
        <begin position="171"/>
        <end position="244"/>
    </location>
</feature>
<dbReference type="PANTHER" id="PTHR11040">
    <property type="entry name" value="ZINC/IRON TRANSPORTER"/>
    <property type="match status" value="1"/>
</dbReference>
<gene>
    <name evidence="7" type="ORF">MNEG_8051</name>
</gene>
<dbReference type="GeneID" id="25740927"/>
<evidence type="ECO:0000256" key="4">
    <source>
        <dbReference type="ARBA" id="ARBA00023136"/>
    </source>
</evidence>
<feature type="transmembrane region" description="Helical" evidence="6">
    <location>
        <begin position="50"/>
        <end position="70"/>
    </location>
</feature>
<accession>A0A0D2JKX4</accession>
<evidence type="ECO:0000256" key="1">
    <source>
        <dbReference type="ARBA" id="ARBA00004141"/>
    </source>
</evidence>
<evidence type="ECO:0000313" key="7">
    <source>
        <dbReference type="EMBL" id="KIY99912.1"/>
    </source>
</evidence>
<sequence>MDAQDAMLTARRALMGLGHLQTSGAADADHPLEEHEAAAGADRGTLDVRIVAIFAIAAGALLCGLPPLFLRAFQSPDAPFARIARAFAGGIILALALVHIIPEAVMELSEIVDFPIGGVAVLVGILALVIMDSSLTALWAPKDYKEQLRAGVASGSGSSGGGAATVKALRSACGHGHSHGSSGGGGGGKPQAAAAAAAHQRELHAHAGGDAHTHADDQGSHDHGHSHHSNHHNDSGDDAAEKGAVSAKDLISAAEEGAAAHAPHTHSCTSSLTAQRWLGSAGALGNVKQRVTAYTMELGCIFHSIIIGVGVGVITSERQLVIVLMVALIVHQGLEGMSLGTVLALTHFRLAKKVAMVVLYSLTTSAGIAIGIAASATYDHDGVTSKAVQGTLNGVSGGMLLYISMYQLIAEEFSREDLVVKARLRLGMIGGLLMGAACMCVLAIWS</sequence>
<evidence type="ECO:0000256" key="3">
    <source>
        <dbReference type="ARBA" id="ARBA00022989"/>
    </source>
</evidence>